<protein>
    <recommendedName>
        <fullName evidence="5">Integral membrane protein</fullName>
    </recommendedName>
</protein>
<name>A0ABV9TRU6_9ACTN</name>
<reference evidence="4" key="1">
    <citation type="journal article" date="2019" name="Int. J. Syst. Evol. Microbiol.">
        <title>The Global Catalogue of Microorganisms (GCM) 10K type strain sequencing project: providing services to taxonomists for standard genome sequencing and annotation.</title>
        <authorList>
            <consortium name="The Broad Institute Genomics Platform"/>
            <consortium name="The Broad Institute Genome Sequencing Center for Infectious Disease"/>
            <person name="Wu L."/>
            <person name="Ma J."/>
        </authorList>
    </citation>
    <scope>NUCLEOTIDE SEQUENCE [LARGE SCALE GENOMIC DNA]</scope>
    <source>
        <strain evidence="4">KLKA75</strain>
    </source>
</reference>
<evidence type="ECO:0000256" key="2">
    <source>
        <dbReference type="SAM" id="Phobius"/>
    </source>
</evidence>
<dbReference type="EMBL" id="JBHSIT010000001">
    <property type="protein sequence ID" value="MFC4905935.1"/>
    <property type="molecule type" value="Genomic_DNA"/>
</dbReference>
<keyword evidence="2" id="KW-0812">Transmembrane</keyword>
<feature type="region of interest" description="Disordered" evidence="1">
    <location>
        <begin position="123"/>
        <end position="143"/>
    </location>
</feature>
<dbReference type="RefSeq" id="WP_378251666.1">
    <property type="nucleotide sequence ID" value="NZ_JBHSIT010000001.1"/>
</dbReference>
<evidence type="ECO:0000256" key="1">
    <source>
        <dbReference type="SAM" id="MobiDB-lite"/>
    </source>
</evidence>
<accession>A0ABV9TRU6</accession>
<evidence type="ECO:0008006" key="5">
    <source>
        <dbReference type="Google" id="ProtNLM"/>
    </source>
</evidence>
<gene>
    <name evidence="3" type="ORF">ACFPCY_01260</name>
</gene>
<feature type="transmembrane region" description="Helical" evidence="2">
    <location>
        <begin position="97"/>
        <end position="114"/>
    </location>
</feature>
<feature type="compositionally biased region" description="Acidic residues" evidence="1">
    <location>
        <begin position="125"/>
        <end position="134"/>
    </location>
</feature>
<evidence type="ECO:0000313" key="4">
    <source>
        <dbReference type="Proteomes" id="UP001595872"/>
    </source>
</evidence>
<keyword evidence="2" id="KW-0472">Membrane</keyword>
<sequence>MSKRPSIVIAAAGLQGLEGLAAVGFGLFSGVETALGEAVDPTSAVAVTVLALGGGLAMLACARMLLNADTRSRAPIVLTQLFALPIAWSLWQSHQPAYAIPLGVVAVLALVLVLSPPVTAWLAPEDGDDDDSEDAGQKAGSGS</sequence>
<organism evidence="3 4">
    <name type="scientific">Actinomadura gamaensis</name>
    <dbReference type="NCBI Taxonomy" id="1763541"/>
    <lineage>
        <taxon>Bacteria</taxon>
        <taxon>Bacillati</taxon>
        <taxon>Actinomycetota</taxon>
        <taxon>Actinomycetes</taxon>
        <taxon>Streptosporangiales</taxon>
        <taxon>Thermomonosporaceae</taxon>
        <taxon>Actinomadura</taxon>
    </lineage>
</organism>
<proteinExistence type="predicted"/>
<evidence type="ECO:0000313" key="3">
    <source>
        <dbReference type="EMBL" id="MFC4905935.1"/>
    </source>
</evidence>
<keyword evidence="4" id="KW-1185">Reference proteome</keyword>
<feature type="transmembrane region" description="Helical" evidence="2">
    <location>
        <begin position="45"/>
        <end position="66"/>
    </location>
</feature>
<keyword evidence="2" id="KW-1133">Transmembrane helix</keyword>
<dbReference type="Proteomes" id="UP001595872">
    <property type="component" value="Unassembled WGS sequence"/>
</dbReference>
<comment type="caution">
    <text evidence="3">The sequence shown here is derived from an EMBL/GenBank/DDBJ whole genome shotgun (WGS) entry which is preliminary data.</text>
</comment>